<dbReference type="InterPro" id="IPR043129">
    <property type="entry name" value="ATPase_NBD"/>
</dbReference>
<keyword evidence="1" id="KW-0547">Nucleotide-binding</keyword>
<dbReference type="PRINTS" id="PR00301">
    <property type="entry name" value="HEATSHOCK70"/>
</dbReference>
<accession>A1VTJ4</accession>
<organism evidence="3 4">
    <name type="scientific">Polaromonas naphthalenivorans (strain CJ2)</name>
    <dbReference type="NCBI Taxonomy" id="365044"/>
    <lineage>
        <taxon>Bacteria</taxon>
        <taxon>Pseudomonadati</taxon>
        <taxon>Pseudomonadota</taxon>
        <taxon>Betaproteobacteria</taxon>
        <taxon>Burkholderiales</taxon>
        <taxon>Comamonadaceae</taxon>
        <taxon>Polaromonas</taxon>
    </lineage>
</organism>
<dbReference type="PANTHER" id="PTHR42749">
    <property type="entry name" value="CELL SHAPE-DETERMINING PROTEIN MREB"/>
    <property type="match status" value="1"/>
</dbReference>
<dbReference type="AlphaFoldDB" id="A1VTJ4"/>
<reference evidence="4" key="1">
    <citation type="journal article" date="2009" name="Environ. Microbiol.">
        <title>The genome of Polaromonas naphthalenivorans strain CJ2, isolated from coal tar-contaminated sediment, reveals physiological and metabolic versatility and evolution through extensive horizontal gene transfer.</title>
        <authorList>
            <person name="Yagi J.M."/>
            <person name="Sims D."/>
            <person name="Brettin T."/>
            <person name="Bruce D."/>
            <person name="Madsen E.L."/>
        </authorList>
    </citation>
    <scope>NUCLEOTIDE SEQUENCE [LARGE SCALE GENOMIC DNA]</scope>
    <source>
        <strain evidence="4">CJ2</strain>
    </source>
</reference>
<dbReference type="CDD" id="cd10170">
    <property type="entry name" value="ASKHA_NBD_HSP70"/>
    <property type="match status" value="1"/>
</dbReference>
<gene>
    <name evidence="3" type="ordered locus">Pnap_3676</name>
</gene>
<dbReference type="eggNOG" id="COG0443">
    <property type="taxonomic scope" value="Bacteria"/>
</dbReference>
<dbReference type="Pfam" id="PF00012">
    <property type="entry name" value="HSP70"/>
    <property type="match status" value="1"/>
</dbReference>
<dbReference type="PANTHER" id="PTHR42749:SF1">
    <property type="entry name" value="CELL SHAPE-DETERMINING PROTEIN MREB"/>
    <property type="match status" value="1"/>
</dbReference>
<keyword evidence="4" id="KW-1185">Reference proteome</keyword>
<evidence type="ECO:0000256" key="1">
    <source>
        <dbReference type="ARBA" id="ARBA00022741"/>
    </source>
</evidence>
<dbReference type="GO" id="GO:0140662">
    <property type="term" value="F:ATP-dependent protein folding chaperone"/>
    <property type="evidence" value="ECO:0007669"/>
    <property type="project" value="InterPro"/>
</dbReference>
<evidence type="ECO:0000256" key="2">
    <source>
        <dbReference type="ARBA" id="ARBA00022840"/>
    </source>
</evidence>
<dbReference type="GO" id="GO:0005524">
    <property type="term" value="F:ATP binding"/>
    <property type="evidence" value="ECO:0007669"/>
    <property type="project" value="UniProtKB-KW"/>
</dbReference>
<evidence type="ECO:0000313" key="4">
    <source>
        <dbReference type="Proteomes" id="UP000000644"/>
    </source>
</evidence>
<dbReference type="EMBL" id="CP000529">
    <property type="protein sequence ID" value="ABM38972.1"/>
    <property type="molecule type" value="Genomic_DNA"/>
</dbReference>
<keyword evidence="2" id="KW-0067">ATP-binding</keyword>
<sequence length="966" mass="104177">MTDNLKIELKRQTLMSHYIVGIDLGTTHTVVAYAPLASGQGGPAGPADIRLFDIEQLVAPGEVAARPLLPSVRYHAAPGELDPAALQLPWPAEPESGPATVVFGELARKLGAQVPGRLVASAKSWLSHAAVDRLAPILPWGAPDDVAKVSPVEASASYLRYVRQAWNARFPNSPLERQELVLTVPASFDEGARALTLSAARLAGLPRLRLLEEPQAVFYDWLLRHRHQLAGALGQTRRVLVCDVGGGTTDLSLIEVEWAGGQPQLTRIGVGNHLMLGGDNMDLALAHAVESRMGGTAGAPAAPLSASRLAQLMDRCRAAKELLLAADAPEQAPVTLLGGGARLIGGSRSVMLAREEVERLIVDGFFPQVDAGAQVQQARSGIVAFGLPYARDAAITRHIADFLRQHGPQMPAALLLNGGVFRADALVRRLAQTLGGWRGEPLRLLHNDNPDVAVARGAVAYALSQKGQAPRIGGGSARSYFLRLDDSRGSAKARGICILPRGSEPGQEMLLKDRSFSLRVGQPVRFQLFSAVADEAGQAPSRLGELVTLNEDALVRLPPLVMVLQAAPGAAASGQPAPSRQDIPVQLATSLTEVGTLELHCVSLLDAGQRWLLAFALRQPDADAAGPRSPEDRRLAARMTDAISQIDRIFGTNKQQVSPKDVTQLRAQLERLLGDRAQWTTPVLRQLFDALWQRARGRRRSAEHERVWLNLAGYGLRPGFGDALDAWRVQQLWTLFAPGVQHVNDKQVGAEWWTLWRRVAGGLDVPSQLRLLDDFAFNLQISEEGADGFEGAKPVKGSLGDMLRLGASLERIPAAYKTEIGEWLLGRLQKSTAAPPPGQRAGHDGSGDDSLYLWALGRIGAREPFHGSPHDVVPPETAAAWVESLLALDWKRIEAAAFAAVNLARVTDDRARDLPLALREQLMARLRAIHAPAAWVAMVEKKVELDAATERRMLGESLPPGLKLMA</sequence>
<dbReference type="KEGG" id="pna:Pnap_3676"/>
<dbReference type="STRING" id="365044.Pnap_3676"/>
<dbReference type="InterPro" id="IPR021030">
    <property type="entry name" value="DUF3731"/>
</dbReference>
<proteinExistence type="predicted"/>
<dbReference type="Gene3D" id="3.90.640.10">
    <property type="entry name" value="Actin, Chain A, domain 4"/>
    <property type="match status" value="1"/>
</dbReference>
<dbReference type="Pfam" id="PF12531">
    <property type="entry name" value="DUF3731"/>
    <property type="match status" value="1"/>
</dbReference>
<name>A1VTJ4_POLNA</name>
<dbReference type="Gene3D" id="3.30.420.40">
    <property type="match status" value="2"/>
</dbReference>
<protein>
    <submittedName>
        <fullName evidence="3">Putative chaperone protein, HscA/DnaK</fullName>
    </submittedName>
</protein>
<dbReference type="Proteomes" id="UP000000644">
    <property type="component" value="Chromosome"/>
</dbReference>
<dbReference type="InterPro" id="IPR013126">
    <property type="entry name" value="Hsp_70_fam"/>
</dbReference>
<dbReference type="SUPFAM" id="SSF53067">
    <property type="entry name" value="Actin-like ATPase domain"/>
    <property type="match status" value="2"/>
</dbReference>
<evidence type="ECO:0000313" key="3">
    <source>
        <dbReference type="EMBL" id="ABM38972.1"/>
    </source>
</evidence>
<dbReference type="HOGENOM" id="CLU_013948_0_0_4"/>